<evidence type="ECO:0000256" key="6">
    <source>
        <dbReference type="ARBA" id="ARBA00022777"/>
    </source>
</evidence>
<dbReference type="SUPFAM" id="SSF55874">
    <property type="entry name" value="ATPase domain of HSP90 chaperone/DNA topoisomerase II/histidine kinase"/>
    <property type="match status" value="1"/>
</dbReference>
<evidence type="ECO:0000313" key="14">
    <source>
        <dbReference type="Proteomes" id="UP000655830"/>
    </source>
</evidence>
<keyword evidence="9" id="KW-1133">Transmembrane helix</keyword>
<dbReference type="Pfam" id="PF02518">
    <property type="entry name" value="HATPase_c"/>
    <property type="match status" value="1"/>
</dbReference>
<dbReference type="InterPro" id="IPR000014">
    <property type="entry name" value="PAS"/>
</dbReference>
<gene>
    <name evidence="13" type="ORF">H8718_04665</name>
</gene>
<dbReference type="SMART" id="SM00304">
    <property type="entry name" value="HAMP"/>
    <property type="match status" value="1"/>
</dbReference>
<dbReference type="SUPFAM" id="SSF47384">
    <property type="entry name" value="Homodimeric domain of signal transducing histidine kinase"/>
    <property type="match status" value="1"/>
</dbReference>
<dbReference type="PROSITE" id="PS50112">
    <property type="entry name" value="PAS"/>
    <property type="match status" value="1"/>
</dbReference>
<dbReference type="Gene3D" id="3.30.565.10">
    <property type="entry name" value="Histidine kinase-like ATPase, C-terminal domain"/>
    <property type="match status" value="1"/>
</dbReference>
<dbReference type="InterPro" id="IPR004358">
    <property type="entry name" value="Sig_transdc_His_kin-like_C"/>
</dbReference>
<evidence type="ECO:0000259" key="12">
    <source>
        <dbReference type="PROSITE" id="PS50885"/>
    </source>
</evidence>
<dbReference type="Pfam" id="PF13188">
    <property type="entry name" value="PAS_8"/>
    <property type="match status" value="1"/>
</dbReference>
<dbReference type="CDD" id="cd00082">
    <property type="entry name" value="HisKA"/>
    <property type="match status" value="1"/>
</dbReference>
<feature type="domain" description="Histidine kinase" evidence="10">
    <location>
        <begin position="379"/>
        <end position="597"/>
    </location>
</feature>
<evidence type="ECO:0000259" key="10">
    <source>
        <dbReference type="PROSITE" id="PS50109"/>
    </source>
</evidence>
<accession>A0A926EIS6</accession>
<dbReference type="InterPro" id="IPR003594">
    <property type="entry name" value="HATPase_dom"/>
</dbReference>
<dbReference type="Gene3D" id="3.30.450.20">
    <property type="entry name" value="PAS domain"/>
    <property type="match status" value="1"/>
</dbReference>
<dbReference type="GO" id="GO:0016036">
    <property type="term" value="P:cellular response to phosphate starvation"/>
    <property type="evidence" value="ECO:0007669"/>
    <property type="project" value="TreeGrafter"/>
</dbReference>
<comment type="subcellular location">
    <subcellularLocation>
        <location evidence="2">Membrane</location>
    </subcellularLocation>
</comment>
<dbReference type="GO" id="GO:0004721">
    <property type="term" value="F:phosphoprotein phosphatase activity"/>
    <property type="evidence" value="ECO:0007669"/>
    <property type="project" value="TreeGrafter"/>
</dbReference>
<keyword evidence="6" id="KW-0418">Kinase</keyword>
<evidence type="ECO:0000256" key="5">
    <source>
        <dbReference type="ARBA" id="ARBA00022679"/>
    </source>
</evidence>
<evidence type="ECO:0000256" key="9">
    <source>
        <dbReference type="SAM" id="Phobius"/>
    </source>
</evidence>
<reference evidence="13" key="1">
    <citation type="submission" date="2020-08" db="EMBL/GenBank/DDBJ databases">
        <title>Genome public.</title>
        <authorList>
            <person name="Liu C."/>
            <person name="Sun Q."/>
        </authorList>
    </citation>
    <scope>NUCLEOTIDE SEQUENCE</scope>
    <source>
        <strain evidence="13">NSJ-12</strain>
    </source>
</reference>
<organism evidence="13 14">
    <name type="scientific">Zhenhengia yiwuensis</name>
    <dbReference type="NCBI Taxonomy" id="2763666"/>
    <lineage>
        <taxon>Bacteria</taxon>
        <taxon>Bacillati</taxon>
        <taxon>Bacillota</taxon>
        <taxon>Clostridia</taxon>
        <taxon>Lachnospirales</taxon>
        <taxon>Lachnospiraceae</taxon>
        <taxon>Zhenhengia</taxon>
    </lineage>
</organism>
<dbReference type="CDD" id="cd06225">
    <property type="entry name" value="HAMP"/>
    <property type="match status" value="1"/>
</dbReference>
<dbReference type="InterPro" id="IPR003660">
    <property type="entry name" value="HAMP_dom"/>
</dbReference>
<dbReference type="SUPFAM" id="SSF158472">
    <property type="entry name" value="HAMP domain-like"/>
    <property type="match status" value="1"/>
</dbReference>
<dbReference type="PROSITE" id="PS50885">
    <property type="entry name" value="HAMP"/>
    <property type="match status" value="1"/>
</dbReference>
<dbReference type="SMART" id="SM00388">
    <property type="entry name" value="HisKA"/>
    <property type="match status" value="1"/>
</dbReference>
<evidence type="ECO:0000256" key="2">
    <source>
        <dbReference type="ARBA" id="ARBA00004370"/>
    </source>
</evidence>
<comment type="caution">
    <text evidence="13">The sequence shown here is derived from an EMBL/GenBank/DDBJ whole genome shotgun (WGS) entry which is preliminary data.</text>
</comment>
<evidence type="ECO:0000256" key="8">
    <source>
        <dbReference type="ARBA" id="ARBA00023136"/>
    </source>
</evidence>
<dbReference type="FunFam" id="1.10.287.130:FF:000001">
    <property type="entry name" value="Two-component sensor histidine kinase"/>
    <property type="match status" value="1"/>
</dbReference>
<dbReference type="RefSeq" id="WP_249331933.1">
    <property type="nucleotide sequence ID" value="NZ_JACRSY010000005.1"/>
</dbReference>
<dbReference type="InterPro" id="IPR005467">
    <property type="entry name" value="His_kinase_dom"/>
</dbReference>
<evidence type="ECO:0000259" key="11">
    <source>
        <dbReference type="PROSITE" id="PS50112"/>
    </source>
</evidence>
<dbReference type="Gene3D" id="6.10.340.10">
    <property type="match status" value="1"/>
</dbReference>
<dbReference type="CDD" id="cd16922">
    <property type="entry name" value="HATPase_EvgS-ArcB-TorS-like"/>
    <property type="match status" value="1"/>
</dbReference>
<name>A0A926EIS6_9FIRM</name>
<keyword evidence="9" id="KW-0812">Transmembrane</keyword>
<dbReference type="EC" id="2.7.13.3" evidence="3"/>
<evidence type="ECO:0000256" key="1">
    <source>
        <dbReference type="ARBA" id="ARBA00000085"/>
    </source>
</evidence>
<dbReference type="PANTHER" id="PTHR45453:SF1">
    <property type="entry name" value="PHOSPHATE REGULON SENSOR PROTEIN PHOR"/>
    <property type="match status" value="1"/>
</dbReference>
<dbReference type="InterPro" id="IPR036097">
    <property type="entry name" value="HisK_dim/P_sf"/>
</dbReference>
<dbReference type="PROSITE" id="PS50109">
    <property type="entry name" value="HIS_KIN"/>
    <property type="match status" value="1"/>
</dbReference>
<evidence type="ECO:0000256" key="7">
    <source>
        <dbReference type="ARBA" id="ARBA00023012"/>
    </source>
</evidence>
<comment type="catalytic activity">
    <reaction evidence="1">
        <text>ATP + protein L-histidine = ADP + protein N-phospho-L-histidine.</text>
        <dbReference type="EC" id="2.7.13.3"/>
    </reaction>
</comment>
<dbReference type="SUPFAM" id="SSF55785">
    <property type="entry name" value="PYP-like sensor domain (PAS domain)"/>
    <property type="match status" value="1"/>
</dbReference>
<dbReference type="Pfam" id="PF00512">
    <property type="entry name" value="HisKA"/>
    <property type="match status" value="1"/>
</dbReference>
<dbReference type="SMART" id="SM00387">
    <property type="entry name" value="HATPase_c"/>
    <property type="match status" value="1"/>
</dbReference>
<keyword evidence="4" id="KW-0597">Phosphoprotein</keyword>
<dbReference type="PANTHER" id="PTHR45453">
    <property type="entry name" value="PHOSPHATE REGULON SENSOR PROTEIN PHOR"/>
    <property type="match status" value="1"/>
</dbReference>
<proteinExistence type="predicted"/>
<dbReference type="InterPro" id="IPR050351">
    <property type="entry name" value="BphY/WalK/GraS-like"/>
</dbReference>
<feature type="domain" description="HAMP" evidence="12">
    <location>
        <begin position="198"/>
        <end position="249"/>
    </location>
</feature>
<keyword evidence="5" id="KW-0808">Transferase</keyword>
<feature type="domain" description="PAS" evidence="11">
    <location>
        <begin position="254"/>
        <end position="290"/>
    </location>
</feature>
<keyword evidence="8 9" id="KW-0472">Membrane</keyword>
<evidence type="ECO:0000256" key="4">
    <source>
        <dbReference type="ARBA" id="ARBA00022553"/>
    </source>
</evidence>
<dbReference type="InterPro" id="IPR003661">
    <property type="entry name" value="HisK_dim/P_dom"/>
</dbReference>
<dbReference type="Gene3D" id="1.10.287.130">
    <property type="match status" value="1"/>
</dbReference>
<protein>
    <recommendedName>
        <fullName evidence="3">histidine kinase</fullName>
        <ecNumber evidence="3">2.7.13.3</ecNumber>
    </recommendedName>
</protein>
<evidence type="ECO:0000313" key="13">
    <source>
        <dbReference type="EMBL" id="MBC8578823.1"/>
    </source>
</evidence>
<dbReference type="AlphaFoldDB" id="A0A926EIS6"/>
<feature type="transmembrane region" description="Helical" evidence="9">
    <location>
        <begin position="178"/>
        <end position="200"/>
    </location>
</feature>
<keyword evidence="14" id="KW-1185">Reference proteome</keyword>
<feature type="transmembrane region" description="Helical" evidence="9">
    <location>
        <begin position="12"/>
        <end position="32"/>
    </location>
</feature>
<dbReference type="InterPro" id="IPR035965">
    <property type="entry name" value="PAS-like_dom_sf"/>
</dbReference>
<dbReference type="PRINTS" id="PR00344">
    <property type="entry name" value="BCTRLSENSOR"/>
</dbReference>
<dbReference type="InterPro" id="IPR036890">
    <property type="entry name" value="HATPase_C_sf"/>
</dbReference>
<dbReference type="GO" id="GO:0000155">
    <property type="term" value="F:phosphorelay sensor kinase activity"/>
    <property type="evidence" value="ECO:0007669"/>
    <property type="project" value="InterPro"/>
</dbReference>
<dbReference type="EMBL" id="JACRSY010000005">
    <property type="protein sequence ID" value="MBC8578823.1"/>
    <property type="molecule type" value="Genomic_DNA"/>
</dbReference>
<evidence type="ECO:0000256" key="3">
    <source>
        <dbReference type="ARBA" id="ARBA00012438"/>
    </source>
</evidence>
<dbReference type="FunFam" id="3.30.565.10:FF:000006">
    <property type="entry name" value="Sensor histidine kinase WalK"/>
    <property type="match status" value="1"/>
</dbReference>
<dbReference type="Pfam" id="PF00672">
    <property type="entry name" value="HAMP"/>
    <property type="match status" value="1"/>
</dbReference>
<sequence length="597" mass="67032">MRTSIQWKIVVIYLSVVFVIMVVSGSFIICNIEDTHYEKIKRELMSSAETIEGRLGVSSGADFEESMDKVESTLSTMVALNQHAIYILAPNGEVLLGSKSEPAVGEIMVSDVLPEVIAKKTPQTLEWPLFAYKEAKYDYIEHDRPILDATTGEILVIICVRADATDIYDNVFSVMKTITLAAMIAMGIAAVFSAIFARMITVPIKQLTKSSKQLAAGSFSRIPIYSEDEIGQLTQSFNYMAAELSKTMTAISSEKSKLEKILENMADGVMAFNRQGVLIHANSVCYEMLGNTNMDHRFDFIFPKLGVEVSFDKLLAEESNGERVKNEEGIMMALEDKFYNLHFAPYMNARGESEGVVVVMQDVTTQQKLDQMRKEFVANVSHELRTPLTTVKSYTETLIDGAIDDREIAMQFLSVMEKEADRMTTLVQDLLELSRIDNKQMQLDMRPLDLKEIVKETIEAQKIHIEKKGHRIIYEADEEMIYNMIGDSARIRQILHNILSNAIKYSIDPGTIHVKLYKNPNIITLQVKDTGIGIAKPDLERIFERFFRVDKARSRSQGGTGLGLSIVKEMVELHHGKISITSKPGKGTTVTVQFNVS</sequence>
<dbReference type="Proteomes" id="UP000655830">
    <property type="component" value="Unassembled WGS sequence"/>
</dbReference>
<dbReference type="GO" id="GO:0005886">
    <property type="term" value="C:plasma membrane"/>
    <property type="evidence" value="ECO:0007669"/>
    <property type="project" value="TreeGrafter"/>
</dbReference>
<keyword evidence="7" id="KW-0902">Two-component regulatory system</keyword>